<comment type="subcellular location">
    <subcellularLocation>
        <location evidence="1">Nucleus</location>
    </subcellularLocation>
</comment>
<feature type="compositionally biased region" description="Polar residues" evidence="11">
    <location>
        <begin position="1558"/>
        <end position="1572"/>
    </location>
</feature>
<dbReference type="InterPro" id="IPR036236">
    <property type="entry name" value="Znf_C2H2_sf"/>
</dbReference>
<dbReference type="GO" id="GO:0000981">
    <property type="term" value="F:DNA-binding transcription factor activity, RNA polymerase II-specific"/>
    <property type="evidence" value="ECO:0007669"/>
    <property type="project" value="TreeGrafter"/>
</dbReference>
<gene>
    <name evidence="14" type="primary">hivep2b</name>
</gene>
<dbReference type="PROSITE" id="PS50157">
    <property type="entry name" value="ZINC_FINGER_C2H2_2"/>
    <property type="match status" value="4"/>
</dbReference>
<evidence type="ECO:0000259" key="12">
    <source>
        <dbReference type="PROSITE" id="PS50157"/>
    </source>
</evidence>
<dbReference type="PANTHER" id="PTHR45944:SF1">
    <property type="entry name" value="TRANSCRIPTION FACTOR HIVEP2"/>
    <property type="match status" value="1"/>
</dbReference>
<dbReference type="SUPFAM" id="SSF57667">
    <property type="entry name" value="beta-beta-alpha zinc fingers"/>
    <property type="match status" value="2"/>
</dbReference>
<feature type="region of interest" description="Disordered" evidence="11">
    <location>
        <begin position="748"/>
        <end position="772"/>
    </location>
</feature>
<feature type="compositionally biased region" description="Polar residues" evidence="11">
    <location>
        <begin position="662"/>
        <end position="679"/>
    </location>
</feature>
<evidence type="ECO:0000256" key="9">
    <source>
        <dbReference type="ARBA" id="ARBA00023242"/>
    </source>
</evidence>
<evidence type="ECO:0000256" key="6">
    <source>
        <dbReference type="ARBA" id="ARBA00022833"/>
    </source>
</evidence>
<evidence type="ECO:0000256" key="1">
    <source>
        <dbReference type="ARBA" id="ARBA00004123"/>
    </source>
</evidence>
<feature type="domain" description="C2H2-type" evidence="12">
    <location>
        <begin position="1435"/>
        <end position="1462"/>
    </location>
</feature>
<dbReference type="FunFam" id="3.30.160.60:FF:000594">
    <property type="entry name" value="Transcription factor HIVEP2"/>
    <property type="match status" value="1"/>
</dbReference>
<reference evidence="14" key="1">
    <citation type="submission" date="2025-08" db="UniProtKB">
        <authorList>
            <consortium name="RefSeq"/>
        </authorList>
    </citation>
    <scope>IDENTIFICATION</scope>
</reference>
<evidence type="ECO:0000256" key="7">
    <source>
        <dbReference type="ARBA" id="ARBA00023015"/>
    </source>
</evidence>
<dbReference type="GO" id="GO:0005634">
    <property type="term" value="C:nucleus"/>
    <property type="evidence" value="ECO:0007669"/>
    <property type="project" value="UniProtKB-SubCell"/>
</dbReference>
<keyword evidence="13" id="KW-1185">Reference proteome</keyword>
<feature type="compositionally biased region" description="Polar residues" evidence="11">
    <location>
        <begin position="748"/>
        <end position="758"/>
    </location>
</feature>
<feature type="region of interest" description="Disordered" evidence="11">
    <location>
        <begin position="454"/>
        <end position="475"/>
    </location>
</feature>
<feature type="region of interest" description="Disordered" evidence="11">
    <location>
        <begin position="304"/>
        <end position="349"/>
    </location>
</feature>
<feature type="compositionally biased region" description="Polar residues" evidence="11">
    <location>
        <begin position="454"/>
        <end position="474"/>
    </location>
</feature>
<feature type="region of interest" description="Disordered" evidence="11">
    <location>
        <begin position="554"/>
        <end position="575"/>
    </location>
</feature>
<dbReference type="Proteomes" id="UP000504632">
    <property type="component" value="Chromosome 1"/>
</dbReference>
<dbReference type="InParanoid" id="A0A6J2WF40"/>
<keyword evidence="6" id="KW-0862">Zinc</keyword>
<keyword evidence="7" id="KW-0805">Transcription regulation</keyword>
<feature type="region of interest" description="Disordered" evidence="11">
    <location>
        <begin position="1503"/>
        <end position="1581"/>
    </location>
</feature>
<dbReference type="RefSeq" id="XP_030644085.1">
    <property type="nucleotide sequence ID" value="XM_030788225.1"/>
</dbReference>
<feature type="region of interest" description="Disordered" evidence="11">
    <location>
        <begin position="687"/>
        <end position="712"/>
    </location>
</feature>
<proteinExistence type="predicted"/>
<feature type="region of interest" description="Disordered" evidence="11">
    <location>
        <begin position="662"/>
        <end position="681"/>
    </location>
</feature>
<dbReference type="InterPro" id="IPR013087">
    <property type="entry name" value="Znf_C2H2_type"/>
</dbReference>
<keyword evidence="9" id="KW-0539">Nucleus</keyword>
<feature type="compositionally biased region" description="Low complexity" evidence="11">
    <location>
        <begin position="759"/>
        <end position="772"/>
    </location>
</feature>
<feature type="region of interest" description="Disordered" evidence="11">
    <location>
        <begin position="1187"/>
        <end position="1233"/>
    </location>
</feature>
<dbReference type="InterPro" id="IPR051969">
    <property type="entry name" value="Zinc-finger_DNA-bd_regulators"/>
</dbReference>
<evidence type="ECO:0000256" key="3">
    <source>
        <dbReference type="ARBA" id="ARBA00022723"/>
    </source>
</evidence>
<feature type="domain" description="C2H2-type" evidence="12">
    <location>
        <begin position="148"/>
        <end position="175"/>
    </location>
</feature>
<feature type="domain" description="C2H2-type" evidence="12">
    <location>
        <begin position="120"/>
        <end position="147"/>
    </location>
</feature>
<feature type="compositionally biased region" description="Acidic residues" evidence="11">
    <location>
        <begin position="208"/>
        <end position="218"/>
    </location>
</feature>
<dbReference type="Pfam" id="PF00096">
    <property type="entry name" value="zf-C2H2"/>
    <property type="match status" value="4"/>
</dbReference>
<evidence type="ECO:0000256" key="10">
    <source>
        <dbReference type="PROSITE-ProRule" id="PRU00042"/>
    </source>
</evidence>
<feature type="compositionally biased region" description="Polar residues" evidence="11">
    <location>
        <begin position="1684"/>
        <end position="1696"/>
    </location>
</feature>
<keyword evidence="5 10" id="KW-0863">Zinc-finger</keyword>
<feature type="region of interest" description="Disordered" evidence="11">
    <location>
        <begin position="195"/>
        <end position="218"/>
    </location>
</feature>
<evidence type="ECO:0000256" key="2">
    <source>
        <dbReference type="ARBA" id="ARBA00022553"/>
    </source>
</evidence>
<evidence type="ECO:0000256" key="5">
    <source>
        <dbReference type="ARBA" id="ARBA00022771"/>
    </source>
</evidence>
<keyword evidence="8" id="KW-0804">Transcription</keyword>
<evidence type="ECO:0000256" key="4">
    <source>
        <dbReference type="ARBA" id="ARBA00022737"/>
    </source>
</evidence>
<dbReference type="PROSITE" id="PS00028">
    <property type="entry name" value="ZINC_FINGER_C2H2_1"/>
    <property type="match status" value="4"/>
</dbReference>
<evidence type="ECO:0000313" key="13">
    <source>
        <dbReference type="Proteomes" id="UP000504632"/>
    </source>
</evidence>
<feature type="region of interest" description="Disordered" evidence="11">
    <location>
        <begin position="1674"/>
        <end position="1717"/>
    </location>
</feature>
<dbReference type="CTD" id="100536055"/>
<feature type="region of interest" description="Disordered" evidence="11">
    <location>
        <begin position="1"/>
        <end position="21"/>
    </location>
</feature>
<organism evidence="13 14">
    <name type="scientific">Chanos chanos</name>
    <name type="common">Milkfish</name>
    <name type="synonym">Mugil chanos</name>
    <dbReference type="NCBI Taxonomy" id="29144"/>
    <lineage>
        <taxon>Eukaryota</taxon>
        <taxon>Metazoa</taxon>
        <taxon>Chordata</taxon>
        <taxon>Craniata</taxon>
        <taxon>Vertebrata</taxon>
        <taxon>Euteleostomi</taxon>
        <taxon>Actinopterygii</taxon>
        <taxon>Neopterygii</taxon>
        <taxon>Teleostei</taxon>
        <taxon>Ostariophysi</taxon>
        <taxon>Gonorynchiformes</taxon>
        <taxon>Chanidae</taxon>
        <taxon>Chanos</taxon>
    </lineage>
</organism>
<feature type="region of interest" description="Disordered" evidence="11">
    <location>
        <begin position="806"/>
        <end position="836"/>
    </location>
</feature>
<keyword evidence="2" id="KW-0597">Phosphoprotein</keyword>
<evidence type="ECO:0000256" key="8">
    <source>
        <dbReference type="ARBA" id="ARBA00023163"/>
    </source>
</evidence>
<name>A0A6J2WF40_CHACN</name>
<dbReference type="GO" id="GO:0008270">
    <property type="term" value="F:zinc ion binding"/>
    <property type="evidence" value="ECO:0007669"/>
    <property type="project" value="UniProtKB-KW"/>
</dbReference>
<dbReference type="Gene3D" id="3.30.160.60">
    <property type="entry name" value="Classic Zinc Finger"/>
    <property type="match status" value="4"/>
</dbReference>
<feature type="domain" description="C2H2-type" evidence="12">
    <location>
        <begin position="1463"/>
        <end position="1487"/>
    </location>
</feature>
<dbReference type="GeneID" id="115823813"/>
<evidence type="ECO:0000313" key="14">
    <source>
        <dbReference type="RefSeq" id="XP_030644085.1"/>
    </source>
</evidence>
<dbReference type="OrthoDB" id="10042249at2759"/>
<feature type="compositionally biased region" description="Basic and acidic residues" evidence="11">
    <location>
        <begin position="1187"/>
        <end position="1199"/>
    </location>
</feature>
<feature type="compositionally biased region" description="Polar residues" evidence="11">
    <location>
        <begin position="314"/>
        <end position="349"/>
    </location>
</feature>
<keyword evidence="3" id="KW-0479">Metal-binding</keyword>
<evidence type="ECO:0000256" key="11">
    <source>
        <dbReference type="SAM" id="MobiDB-lite"/>
    </source>
</evidence>
<keyword evidence="4" id="KW-0677">Repeat</keyword>
<sequence length="1928" mass="214809">MEPLEGSDGLKCSKQTNRVEEQNLAPKMIERAKVTGKEETLNFAEKFVTEGKNSHPDVLTPSQTFGSVQPVETCDQCKVHPRKKTTHFPSTTKLGFQLENDHVSDSLCKKEQKPKKPGKYVCHYCGRACAKPSVLKKHIRSHTGERPYPCVPCGFSFKTKSNLYKHRKSHTHAVKARLISPSGQDTKHVSVEEEFQPGEVETHSDAEQSTDTDEEGAEDLILDRNTSVYLKERGGTTQGKDSIVTQEDTTTTSVLTPFKKNVPSASGKVTLSQLRKMMATPAMAQVDQAGEFSTIKQRLALRLSEKKSQDSDHSLTLPSSYSKGSTDSGYFSRSESAEHQISQPSSSAKSYQEIMFGKCYKPSTKPRQSITVQTCMTDTNESMSSFMVNKGRATGETMPPIPQTKKDIIRSLKVDSESFQEEDYQDSVLSSPFQSNSECLETPMDTGSLIRSNSLPTSSESNLAMPQGLRGSNSFDERMTNIDVSYRGSGSMRKLMRQAAFEFCAHEGQTESDNHGDQACGMQKPELKLQGTENDPENESCLGHQSHIMEIATRKRRKDKGVVEEEDVPSQKSVDNAGQSDVFDFVCGLKDQEHTAGSNVISVIQHTNSIGRLGSVERSVDFESYNVHKYATNQSFNMEEEGQKVDQPLRPEAERQWGNSRAVSQRSHMPQQLLGQSGIQVPEIRVTEEPDRSEEVPGAQSKQREKHVEEFQWPQRSETLAQFPVEKLPPKKKRLRLAEIEYSSGESSFESACTSLSRSPSQESNFSHNSSFSMSLDREESVNITFPTKQDELCKPLDFLPVPGEGHTLAPPSQNHHKEMRRSSSEQSPCTSPIEVPELRSKSFDYGSLSSTCKSGQGDTYQSLCGSRDRRRGCLVRQASLSMDPEIGTQEKPVDMNVMQDSSDHVCQNLSPAACPDSPFLVFAGGMKHASGMQYSLFHDRPALQQSIQTGLCWKPEEIPYAKQHIHFQSHLPQDMYGLQYYQLKNEQGDSQEIAHHYVSLRDLPEDCPEHLMNVLSTISVLSQVKPVLAHQCISSHQLQCSSSVPVRIQMQVPSYGKVMYTSMSQILEPKVQIINPTTGMNKTTSQSTFVNVTTQHISGNPGRILHNQQLSPAKLNTGIPLSLTSKTISTTEAPSSGANKRMLSPASSIELFTEAKQLKRENEEMMYGQIVEELSAVELGNHVAAKEKKEKLRRETKNIQHKSKLVQSQKDEPPLLSDHCPSKTPLSSSLSSSSISQEDLMIDKMQEPGQFTDTHCCTSGTTLMLNYIASDRLFSQVPSLHTTTCVSWCYLNTTKPNSTQSPPLSSVYDAWFVKWHNPNPPNLSTRSVLALLRSRQEKHISIYTVAAMYQPGLLASSTIWRQRQEQGTLDSKEKDKHNVRIKDIAYRSKHARNESKESEASLKQTVPARVKIFEGGFKSNEDYVYVRGRGRGKYICEECGIRCKKPSMLRKHIRTHTDVRPYICKSCNFAFKTKGNLTKHMKSKAHMKKCLELGVSTNTMDIAGDVDNEDDTQRGSAGSVDTTIKHQFSDVDDSDGGDEDGDELDDDEDEEYDGDSTPKTISRSTSPQSHAINRPLPTSCFTKHSSMEIHVASTSKGDDLTVSLPEQPRTFHPCPSHPVLPVCDPPTHRYLSPIGDMSPRGHLFPVQDSSPVRAVCHRSDLSIRSDVLPMRKLSPARPISPGTDMSRQRPLSPQVRQRGALRAVSPRRGSYQHRAHLDHSRGIRCEISSLKQTTEVKSKTGMDQRGNTLQNLDVPVDLSGSNDSPTFLHKDILSHLPLHSQKQVQTPLPMAPIGGIRVPYVPSAGISVAHHMESPLQGNQSQTESFNQSSTLVLGQGFDGIAQQRSKPSSCTHDKSERAQYLISKDKRQEESIQICTEAIATLRITSEDLPGRELFVLPIQSESQVLKAYLKIQRGAEYFKLKAYHS</sequence>
<feature type="compositionally biased region" description="Basic and acidic residues" evidence="11">
    <location>
        <begin position="304"/>
        <end position="313"/>
    </location>
</feature>
<protein>
    <submittedName>
        <fullName evidence="14">Transcription factor HIVEP2</fullName>
    </submittedName>
</protein>
<dbReference type="FunFam" id="3.30.160.60:FF:000033">
    <property type="entry name" value="Immunodeficiency virus type I enhancer binding protein 1"/>
    <property type="match status" value="2"/>
</dbReference>
<dbReference type="SMART" id="SM00355">
    <property type="entry name" value="ZnF_C2H2"/>
    <property type="match status" value="4"/>
</dbReference>
<feature type="compositionally biased region" description="Acidic residues" evidence="11">
    <location>
        <begin position="1531"/>
        <end position="1555"/>
    </location>
</feature>
<dbReference type="GO" id="GO:0000978">
    <property type="term" value="F:RNA polymerase II cis-regulatory region sequence-specific DNA binding"/>
    <property type="evidence" value="ECO:0007669"/>
    <property type="project" value="TreeGrafter"/>
</dbReference>
<dbReference type="PANTHER" id="PTHR45944">
    <property type="entry name" value="SCHNURRI, ISOFORM F"/>
    <property type="match status" value="1"/>
</dbReference>
<accession>A0A6J2WF40</accession>